<dbReference type="PIRSF" id="PIRSF004789">
    <property type="entry name" value="DR1281"/>
    <property type="match status" value="1"/>
</dbReference>
<feature type="binding site" evidence="2">
    <location>
        <position position="67"/>
    </location>
    <ligand>
        <name>Fe cation</name>
        <dbReference type="ChEBI" id="CHEBI:24875"/>
        <label>2</label>
    </ligand>
</feature>
<name>A0A7M3MC92_9BACT</name>
<feature type="binding site" evidence="2">
    <location>
        <position position="178"/>
    </location>
    <ligand>
        <name>Fe cation</name>
        <dbReference type="ChEBI" id="CHEBI:24875"/>
        <label>2</label>
    </ligand>
</feature>
<proteinExistence type="predicted"/>
<feature type="binding site" evidence="2">
    <location>
        <position position="40"/>
    </location>
    <ligand>
        <name>Fe cation</name>
        <dbReference type="ChEBI" id="CHEBI:24875"/>
        <label>1</label>
    </ligand>
</feature>
<dbReference type="PANTHER" id="PTHR36303">
    <property type="entry name" value="2',3'-CYCLIC-NUCLEOTIDE 2'-PHOSPHODIESTERASE"/>
    <property type="match status" value="1"/>
</dbReference>
<keyword evidence="2" id="KW-0479">Metal-binding</keyword>
<dbReference type="CDD" id="cd07382">
    <property type="entry name" value="MPP_DR1281"/>
    <property type="match status" value="1"/>
</dbReference>
<organism evidence="3 4">
    <name type="scientific">Oceanidesulfovibrio indonesiensis</name>
    <dbReference type="NCBI Taxonomy" id="54767"/>
    <lineage>
        <taxon>Bacteria</taxon>
        <taxon>Pseudomonadati</taxon>
        <taxon>Thermodesulfobacteriota</taxon>
        <taxon>Desulfovibrionia</taxon>
        <taxon>Desulfovibrionales</taxon>
        <taxon>Desulfovibrionaceae</taxon>
        <taxon>Oceanidesulfovibrio</taxon>
    </lineage>
</organism>
<feature type="binding site" evidence="2">
    <location>
        <position position="39"/>
    </location>
    <ligand>
        <name>Fe cation</name>
        <dbReference type="ChEBI" id="CHEBI:24875"/>
        <label>2</label>
    </ligand>
</feature>
<dbReference type="EMBL" id="QMIE01000017">
    <property type="protein sequence ID" value="TVM15408.1"/>
    <property type="molecule type" value="Genomic_DNA"/>
</dbReference>
<evidence type="ECO:0000256" key="2">
    <source>
        <dbReference type="PIRSR" id="PIRSR004789-51"/>
    </source>
</evidence>
<dbReference type="GO" id="GO:0046872">
    <property type="term" value="F:metal ion binding"/>
    <property type="evidence" value="ECO:0007669"/>
    <property type="project" value="UniProtKB-KW"/>
</dbReference>
<feature type="binding site" evidence="2">
    <location>
        <position position="39"/>
    </location>
    <ligand>
        <name>Fe cation</name>
        <dbReference type="ChEBI" id="CHEBI:24875"/>
        <label>1</label>
    </ligand>
</feature>
<evidence type="ECO:0000256" key="1">
    <source>
        <dbReference type="PIRSR" id="PIRSR004789-50"/>
    </source>
</evidence>
<dbReference type="GO" id="GO:0004113">
    <property type="term" value="F:2',3'-cyclic-nucleotide 3'-phosphodiesterase activity"/>
    <property type="evidence" value="ECO:0007669"/>
    <property type="project" value="TreeGrafter"/>
</dbReference>
<dbReference type="PANTHER" id="PTHR36303:SF1">
    <property type="entry name" value="2',3'-CYCLIC-NUCLEOTIDE 2'-PHOSPHODIESTERASE"/>
    <property type="match status" value="1"/>
</dbReference>
<feature type="binding site" evidence="2">
    <location>
        <position position="153"/>
    </location>
    <ligand>
        <name>Fe cation</name>
        <dbReference type="ChEBI" id="CHEBI:24875"/>
        <label>2</label>
    </ligand>
</feature>
<dbReference type="Proteomes" id="UP000448292">
    <property type="component" value="Unassembled WGS sequence"/>
</dbReference>
<protein>
    <submittedName>
        <fullName evidence="3">Metallophosphoesterase</fullName>
    </submittedName>
</protein>
<evidence type="ECO:0000313" key="4">
    <source>
        <dbReference type="Proteomes" id="UP000448292"/>
    </source>
</evidence>
<comment type="caution">
    <text evidence="3">The sequence shown here is derived from an EMBL/GenBank/DDBJ whole genome shotgun (WGS) entry which is preliminary data.</text>
</comment>
<feature type="binding site" evidence="2">
    <location>
        <position position="8"/>
    </location>
    <ligand>
        <name>Fe cation</name>
        <dbReference type="ChEBI" id="CHEBI:24875"/>
        <label>1</label>
    </ligand>
</feature>
<dbReference type="SUPFAM" id="SSF56300">
    <property type="entry name" value="Metallo-dependent phosphatases"/>
    <property type="match status" value="1"/>
</dbReference>
<dbReference type="Pfam" id="PF13277">
    <property type="entry name" value="YmdB"/>
    <property type="match status" value="1"/>
</dbReference>
<dbReference type="InterPro" id="IPR029052">
    <property type="entry name" value="Metallo-depent_PP-like"/>
</dbReference>
<dbReference type="Gene3D" id="3.60.21.10">
    <property type="match status" value="1"/>
</dbReference>
<reference evidence="3 4" key="1">
    <citation type="submission" date="2018-06" db="EMBL/GenBank/DDBJ databases">
        <title>Complete genome of Desulfovibrio indonesiensis P37SLT.</title>
        <authorList>
            <person name="Crispim J.S."/>
            <person name="Vidigal P.M.P."/>
            <person name="Silva L.C.F."/>
            <person name="Laguardia C.N."/>
            <person name="Araujo L.C."/>
            <person name="Dias R.S."/>
            <person name="Sousa M.P."/>
            <person name="Paula S.O."/>
            <person name="Silva C."/>
        </authorList>
    </citation>
    <scope>NUCLEOTIDE SEQUENCE [LARGE SCALE GENOMIC DNA]</scope>
    <source>
        <strain evidence="3 4">P37SLT</strain>
    </source>
</reference>
<dbReference type="OrthoDB" id="9801109at2"/>
<keyword evidence="4" id="KW-1185">Reference proteome</keyword>
<accession>A0A7M3MC92</accession>
<sequence length="258" mass="27239">MRLLFLGDVVGRPGRRAVSALLPGLIREHAPALVVANGENAAGGLGLDAKTSRQLFDVGVHVLTSGNHVWKFKVFHETMDNEPRILRPANYPPGAPGRGMGVYDAGGVQVAVINLMGRTFMEAIDCPFRTADALLDELDAQDKPVAVRLVDFHAEATSEKIALAYHLAGRVSAVLGTHTHVQTNDARILPGGTAALTDAGMCGVRDSALGMDTNAIIERFITGLPKRFTVASGQELVSGAWVDVDPETGTALDVGLVS</sequence>
<evidence type="ECO:0000313" key="3">
    <source>
        <dbReference type="EMBL" id="TVM15408.1"/>
    </source>
</evidence>
<dbReference type="InterPro" id="IPR005235">
    <property type="entry name" value="YmdB-like"/>
</dbReference>
<dbReference type="AlphaFoldDB" id="A0A7M3MC92"/>
<feature type="active site" description="Proton donor" evidence="1">
    <location>
        <position position="68"/>
    </location>
</feature>
<dbReference type="RefSeq" id="WP_144304177.1">
    <property type="nucleotide sequence ID" value="NZ_QMIE01000017.1"/>
</dbReference>
<feature type="binding site" evidence="2">
    <location>
        <position position="180"/>
    </location>
    <ligand>
        <name>Fe cation</name>
        <dbReference type="ChEBI" id="CHEBI:24875"/>
        <label>1</label>
    </ligand>
</feature>
<gene>
    <name evidence="3" type="ORF">DPQ33_15710</name>
</gene>